<sequence>MDVKYIGGDVPWTLPFGDHFYSSSQASFSDTQKSNLTSASDLEIIARRHSFEPLYSTNEKQLQIKSPFSNVNVQWMNTGVLFTDKTIEPNITGIHKTDFYDDHGHTFCYLCSINQHHHERTKPRDQSQRRKLIPYNNPKALKTRSSSLDRTVQSSSTSDLVSYRFIVRTGIRKNSGTRAQVFLYMYGTEKNWTSINLQARTNTNSDGFPSGSIRTFCLKGPDIGQLHHLNVNLVGARSDKEWFLKEIEITNLNTSVTWLCEFNCWLPKKQEDDVIKPTVKKRRELSLDNLSVYILQIRTGGKAFAGTDANIQVIIRGSTSQTRQLALTSSGANLFEQNQLDTFAIVGGDIGDLLEITVESDKSQLASDWDLKEMIMWKIIPIKDDKQLQVYFPFNTWLGDAQSKLKAKREIYPSTDHHQKGPTCYHITVKTGKDMGAGTDANVYIIIYGKSGRTTIHHLDNRLKNDFERNTTSEFTIMDIDVGKIDRIKIWHDNTGIGSAWLLDSIIIRKKHSTCRLITNIYIQRLEKISQILYQQACEQLKKDHNLRLSSNERRSSKLKDLDDLTSNRSILRSPILYDKNNLQKKVTWDEQSIGSQDEPFTIDTQQMKKKFEQKSKKDNLLSQIETGHFEHQATWISSHNYHDNKWQINSIEERNKFDLDQTTRSLFLSDRSLIKTSINEKDDDIYEFVTNSWLTTDKGKKPEIYLTPKSSQLSTTETKSKSSSSLSTKKSSSDYRHDKYNDEDLKHSSKLNLEPLEKSPRSQTSLRDISKTQFDDSYSSQRSDQKISNILKRQEESFIDKYHRSSSPTQHSISPHSNKNLKISSTNEQELLSKGSYHSRTGATALIDTRSLSNQQSKSPRFDKEPLSPVISNRDLSARMSKPVTHSNVEMSSRKMTRNQVYSSAYGTIPMDDF</sequence>
<dbReference type="Pfam" id="PF01477">
    <property type="entry name" value="PLAT"/>
    <property type="match status" value="3"/>
</dbReference>
<feature type="domain" description="PLAT" evidence="3">
    <location>
        <begin position="423"/>
        <end position="537"/>
    </location>
</feature>
<feature type="compositionally biased region" description="Polar residues" evidence="2">
    <location>
        <begin position="851"/>
        <end position="860"/>
    </location>
</feature>
<dbReference type="PANTHER" id="PTHR45901">
    <property type="entry name" value="PROTEIN CBG12474"/>
    <property type="match status" value="1"/>
</dbReference>
<comment type="caution">
    <text evidence="1">Lacks conserved residue(s) required for the propagation of feature annotation.</text>
</comment>
<comment type="caution">
    <text evidence="4">The sequence shown here is derived from an EMBL/GenBank/DDBJ whole genome shotgun (WGS) entry which is preliminary data.</text>
</comment>
<dbReference type="InterPro" id="IPR036392">
    <property type="entry name" value="PLAT/LH2_dom_sf"/>
</dbReference>
<feature type="domain" description="PLAT" evidence="3">
    <location>
        <begin position="161"/>
        <end position="280"/>
    </location>
</feature>
<evidence type="ECO:0000259" key="3">
    <source>
        <dbReference type="PROSITE" id="PS50095"/>
    </source>
</evidence>
<dbReference type="SUPFAM" id="SSF49723">
    <property type="entry name" value="Lipase/lipooxygenase domain (PLAT/LH2 domain)"/>
    <property type="match status" value="3"/>
</dbReference>
<dbReference type="SMART" id="SM00308">
    <property type="entry name" value="LH2"/>
    <property type="match status" value="1"/>
</dbReference>
<dbReference type="Proteomes" id="UP000663882">
    <property type="component" value="Unassembled WGS sequence"/>
</dbReference>
<evidence type="ECO:0000313" key="4">
    <source>
        <dbReference type="EMBL" id="CAF1158405.1"/>
    </source>
</evidence>
<dbReference type="Proteomes" id="UP000663823">
    <property type="component" value="Unassembled WGS sequence"/>
</dbReference>
<dbReference type="EMBL" id="CAJNOO010001475">
    <property type="protein sequence ID" value="CAF1158405.1"/>
    <property type="molecule type" value="Genomic_DNA"/>
</dbReference>
<feature type="region of interest" description="Disordered" evidence="2">
    <location>
        <begin position="711"/>
        <end position="790"/>
    </location>
</feature>
<dbReference type="OrthoDB" id="5322100at2759"/>
<evidence type="ECO:0000313" key="6">
    <source>
        <dbReference type="Proteomes" id="UP000663882"/>
    </source>
</evidence>
<feature type="compositionally biased region" description="Low complexity" evidence="2">
    <location>
        <begin position="711"/>
        <end position="731"/>
    </location>
</feature>
<feature type="compositionally biased region" description="Basic and acidic residues" evidence="2">
    <location>
        <begin position="732"/>
        <end position="748"/>
    </location>
</feature>
<dbReference type="Gene3D" id="2.60.60.20">
    <property type="entry name" value="PLAT/LH2 domain"/>
    <property type="match status" value="1"/>
</dbReference>
<proteinExistence type="predicted"/>
<feature type="region of interest" description="Disordered" evidence="2">
    <location>
        <begin position="803"/>
        <end position="822"/>
    </location>
</feature>
<dbReference type="InterPro" id="IPR001024">
    <property type="entry name" value="PLAT/LH2_dom"/>
</dbReference>
<dbReference type="Gene3D" id="2.40.180.10">
    <property type="entry name" value="Catalase core domain"/>
    <property type="match status" value="2"/>
</dbReference>
<accession>A0A814T841</accession>
<reference evidence="4" key="1">
    <citation type="submission" date="2021-02" db="EMBL/GenBank/DDBJ databases">
        <authorList>
            <person name="Nowell W R."/>
        </authorList>
    </citation>
    <scope>NUCLEOTIDE SEQUENCE</scope>
</reference>
<dbReference type="EMBL" id="CAJOAX010008373">
    <property type="protein sequence ID" value="CAF4031993.1"/>
    <property type="molecule type" value="Genomic_DNA"/>
</dbReference>
<dbReference type="InterPro" id="IPR052970">
    <property type="entry name" value="Inner_ear_hair_cell_LOXHD"/>
</dbReference>
<dbReference type="PROSITE" id="PS50095">
    <property type="entry name" value="PLAT"/>
    <property type="match status" value="3"/>
</dbReference>
<evidence type="ECO:0000313" key="5">
    <source>
        <dbReference type="EMBL" id="CAF4031993.1"/>
    </source>
</evidence>
<evidence type="ECO:0000256" key="1">
    <source>
        <dbReference type="PROSITE-ProRule" id="PRU00152"/>
    </source>
</evidence>
<feature type="region of interest" description="Disordered" evidence="2">
    <location>
        <begin position="847"/>
        <end position="869"/>
    </location>
</feature>
<feature type="compositionally biased region" description="Polar residues" evidence="2">
    <location>
        <begin position="776"/>
        <end position="789"/>
    </location>
</feature>
<dbReference type="PANTHER" id="PTHR45901:SF3">
    <property type="entry name" value="LIPOXYGENASE HOMOLOGY DOMAIN-CONTAINING PROTEIN 1"/>
    <property type="match status" value="1"/>
</dbReference>
<protein>
    <recommendedName>
        <fullName evidence="3">PLAT domain-containing protein</fullName>
    </recommendedName>
</protein>
<organism evidence="4 6">
    <name type="scientific">Rotaria sordida</name>
    <dbReference type="NCBI Taxonomy" id="392033"/>
    <lineage>
        <taxon>Eukaryota</taxon>
        <taxon>Metazoa</taxon>
        <taxon>Spiralia</taxon>
        <taxon>Gnathifera</taxon>
        <taxon>Rotifera</taxon>
        <taxon>Eurotatoria</taxon>
        <taxon>Bdelloidea</taxon>
        <taxon>Philodinida</taxon>
        <taxon>Philodinidae</taxon>
        <taxon>Rotaria</taxon>
    </lineage>
</organism>
<name>A0A814T841_9BILA</name>
<evidence type="ECO:0000256" key="2">
    <source>
        <dbReference type="SAM" id="MobiDB-lite"/>
    </source>
</evidence>
<gene>
    <name evidence="5" type="ORF">OTI717_LOCUS30687</name>
    <name evidence="4" type="ORF">RFH988_LOCUS22305</name>
</gene>
<feature type="domain" description="PLAT" evidence="3">
    <location>
        <begin position="291"/>
        <end position="412"/>
    </location>
</feature>
<feature type="compositionally biased region" description="Polar residues" evidence="2">
    <location>
        <begin position="806"/>
        <end position="822"/>
    </location>
</feature>
<dbReference type="AlphaFoldDB" id="A0A814T841"/>